<sequence>MRTFPFVTVDVFTKQRFGGNSLAVFPNAVGLTDEEMQALAAEFNLSETVFILPPAESQHTARVRIFSRTTEMPFAGHPNVGAAYVLAREGRDRHGLLVFEEIAGLVRVEVARDALGEVTGATIAAPGVLERGMQIPVDVIARCADLSPEDILTATHQPVVASLGISFVLAEVAPHALAGAMPNLQAFREAAAARPEMKGRFSLHLYAKMDTGIRARMFGPLSGTVEDAATGSANATLGALLLVLSGGNQATYHIVQGVEMRRPSELRVVAEATAAGITAKVGGDCVEVLRGAARL</sequence>
<evidence type="ECO:0000313" key="4">
    <source>
        <dbReference type="Proteomes" id="UP000278398"/>
    </source>
</evidence>
<dbReference type="OrthoDB" id="9788221at2"/>
<evidence type="ECO:0000256" key="1">
    <source>
        <dbReference type="ARBA" id="ARBA00008270"/>
    </source>
</evidence>
<feature type="active site" evidence="2">
    <location>
        <position position="47"/>
    </location>
</feature>
<evidence type="ECO:0000256" key="2">
    <source>
        <dbReference type="PIRSR" id="PIRSR016184-1"/>
    </source>
</evidence>
<keyword evidence="4" id="KW-1185">Reference proteome</keyword>
<name>A0A429YW27_9HYPH</name>
<organism evidence="3 4">
    <name type="scientific">Aquibium carbonis</name>
    <dbReference type="NCBI Taxonomy" id="2495581"/>
    <lineage>
        <taxon>Bacteria</taxon>
        <taxon>Pseudomonadati</taxon>
        <taxon>Pseudomonadota</taxon>
        <taxon>Alphaproteobacteria</taxon>
        <taxon>Hyphomicrobiales</taxon>
        <taxon>Phyllobacteriaceae</taxon>
        <taxon>Aquibium</taxon>
    </lineage>
</organism>
<dbReference type="GO" id="GO:0005737">
    <property type="term" value="C:cytoplasm"/>
    <property type="evidence" value="ECO:0007669"/>
    <property type="project" value="TreeGrafter"/>
</dbReference>
<reference evidence="3 4" key="1">
    <citation type="submission" date="2018-12" db="EMBL/GenBank/DDBJ databases">
        <title>Mesorhizobium carbonis sp. nov., isolated from coal mine water.</title>
        <authorList>
            <person name="Xin W."/>
            <person name="Xu Z."/>
            <person name="Xiang F."/>
            <person name="Zhang J."/>
            <person name="Xi L."/>
            <person name="Liu J."/>
        </authorList>
    </citation>
    <scope>NUCLEOTIDE SEQUENCE [LARGE SCALE GENOMIC DNA]</scope>
    <source>
        <strain evidence="3 4">B2.3</strain>
    </source>
</reference>
<proteinExistence type="inferred from homology"/>
<dbReference type="InterPro" id="IPR003719">
    <property type="entry name" value="Phenazine_PhzF-like"/>
</dbReference>
<dbReference type="EMBL" id="RWKW01000052">
    <property type="protein sequence ID" value="RST85630.1"/>
    <property type="molecule type" value="Genomic_DNA"/>
</dbReference>
<dbReference type="GO" id="GO:0016853">
    <property type="term" value="F:isomerase activity"/>
    <property type="evidence" value="ECO:0007669"/>
    <property type="project" value="TreeGrafter"/>
</dbReference>
<dbReference type="Pfam" id="PF02567">
    <property type="entry name" value="PhzC-PhzF"/>
    <property type="match status" value="1"/>
</dbReference>
<comment type="caution">
    <text evidence="3">The sequence shown here is derived from an EMBL/GenBank/DDBJ whole genome shotgun (WGS) entry which is preliminary data.</text>
</comment>
<dbReference type="PANTHER" id="PTHR13774:SF32">
    <property type="entry name" value="ANTISENSE-ENHANCING SEQUENCE 1"/>
    <property type="match status" value="1"/>
</dbReference>
<comment type="similarity">
    <text evidence="1">Belongs to the PhzF family.</text>
</comment>
<dbReference type="PIRSF" id="PIRSF016184">
    <property type="entry name" value="PhzC_PhzF"/>
    <property type="match status" value="1"/>
</dbReference>
<dbReference type="AlphaFoldDB" id="A0A429YW27"/>
<gene>
    <name evidence="3" type="ORF">EJC49_14640</name>
</gene>
<accession>A0A429YW27</accession>
<dbReference type="RefSeq" id="WP_126700678.1">
    <property type="nucleotide sequence ID" value="NZ_RWKW01000052.1"/>
</dbReference>
<dbReference type="NCBIfam" id="TIGR00654">
    <property type="entry name" value="PhzF_family"/>
    <property type="match status" value="1"/>
</dbReference>
<evidence type="ECO:0000313" key="3">
    <source>
        <dbReference type="EMBL" id="RST85630.1"/>
    </source>
</evidence>
<protein>
    <submittedName>
        <fullName evidence="3">PhzF family phenazine biosynthesis protein</fullName>
    </submittedName>
</protein>
<dbReference type="Proteomes" id="UP000278398">
    <property type="component" value="Unassembled WGS sequence"/>
</dbReference>
<dbReference type="Gene3D" id="3.10.310.10">
    <property type="entry name" value="Diaminopimelate Epimerase, Chain A, domain 1"/>
    <property type="match status" value="2"/>
</dbReference>
<dbReference type="PANTHER" id="PTHR13774">
    <property type="entry name" value="PHENAZINE BIOSYNTHESIS PROTEIN"/>
    <property type="match status" value="1"/>
</dbReference>
<dbReference type="SUPFAM" id="SSF54506">
    <property type="entry name" value="Diaminopimelate epimerase-like"/>
    <property type="match status" value="1"/>
</dbReference>